<dbReference type="AlphaFoldDB" id="A0A6A6IKT8"/>
<protein>
    <submittedName>
        <fullName evidence="2">Uncharacterized protein</fullName>
    </submittedName>
</protein>
<evidence type="ECO:0000313" key="2">
    <source>
        <dbReference type="EMBL" id="KAF2250807.1"/>
    </source>
</evidence>
<dbReference type="EMBL" id="ML987193">
    <property type="protein sequence ID" value="KAF2250807.1"/>
    <property type="molecule type" value="Genomic_DNA"/>
</dbReference>
<proteinExistence type="predicted"/>
<gene>
    <name evidence="2" type="ORF">BU26DRAFT_270363</name>
</gene>
<feature type="compositionally biased region" description="Basic and acidic residues" evidence="1">
    <location>
        <begin position="9"/>
        <end position="21"/>
    </location>
</feature>
<feature type="region of interest" description="Disordered" evidence="1">
    <location>
        <begin position="1"/>
        <end position="46"/>
    </location>
</feature>
<dbReference type="OrthoDB" id="432528at2759"/>
<evidence type="ECO:0000256" key="1">
    <source>
        <dbReference type="SAM" id="MobiDB-lite"/>
    </source>
</evidence>
<dbReference type="RefSeq" id="XP_033685811.1">
    <property type="nucleotide sequence ID" value="XM_033821372.1"/>
</dbReference>
<reference evidence="2" key="1">
    <citation type="journal article" date="2020" name="Stud. Mycol.">
        <title>101 Dothideomycetes genomes: a test case for predicting lifestyles and emergence of pathogens.</title>
        <authorList>
            <person name="Haridas S."/>
            <person name="Albert R."/>
            <person name="Binder M."/>
            <person name="Bloem J."/>
            <person name="Labutti K."/>
            <person name="Salamov A."/>
            <person name="Andreopoulos B."/>
            <person name="Baker S."/>
            <person name="Barry K."/>
            <person name="Bills G."/>
            <person name="Bluhm B."/>
            <person name="Cannon C."/>
            <person name="Castanera R."/>
            <person name="Culley D."/>
            <person name="Daum C."/>
            <person name="Ezra D."/>
            <person name="Gonzalez J."/>
            <person name="Henrissat B."/>
            <person name="Kuo A."/>
            <person name="Liang C."/>
            <person name="Lipzen A."/>
            <person name="Lutzoni F."/>
            <person name="Magnuson J."/>
            <person name="Mondo S."/>
            <person name="Nolan M."/>
            <person name="Ohm R."/>
            <person name="Pangilinan J."/>
            <person name="Park H.-J."/>
            <person name="Ramirez L."/>
            <person name="Alfaro M."/>
            <person name="Sun H."/>
            <person name="Tritt A."/>
            <person name="Yoshinaga Y."/>
            <person name="Zwiers L.-H."/>
            <person name="Turgeon B."/>
            <person name="Goodwin S."/>
            <person name="Spatafora J."/>
            <person name="Crous P."/>
            <person name="Grigoriev I."/>
        </authorList>
    </citation>
    <scope>NUCLEOTIDE SEQUENCE</scope>
    <source>
        <strain evidence="2">CBS 122368</strain>
    </source>
</reference>
<keyword evidence="3" id="KW-1185">Reference proteome</keyword>
<accession>A0A6A6IKT8</accession>
<dbReference type="GeneID" id="54574702"/>
<dbReference type="Proteomes" id="UP000800094">
    <property type="component" value="Unassembled WGS sequence"/>
</dbReference>
<name>A0A6A6IKT8_9PLEO</name>
<feature type="compositionally biased region" description="Acidic residues" evidence="1">
    <location>
        <begin position="22"/>
        <end position="40"/>
    </location>
</feature>
<sequence length="289" mass="31844">MVESGHWADTARRRFVEGEKATEDEEGDDGEDSDEDEGSDSEAAGTITLRDPLMNMLESLEKSGFSASKVFWGNPIWCNARMGETVTKLPDGTLVQIGGEHEDFYDPDFLVYNDVIVFAPTPDGKSCRTGAPNFEIYGYPEEVFPETDFHTATHVPSLNAILILGNASREVEEGEGLQAPLATPIYLLKVGTWGMEKVETAGDGPGIIWNHKAELKDGQDVLRVAGVDGEWEGDRTQRTVVIKEGETRTVGVEFEEAWELDLANMRWTKEASSWVTVPKKKRGGKGAPF</sequence>
<evidence type="ECO:0000313" key="3">
    <source>
        <dbReference type="Proteomes" id="UP000800094"/>
    </source>
</evidence>
<organism evidence="2 3">
    <name type="scientific">Trematosphaeria pertusa</name>
    <dbReference type="NCBI Taxonomy" id="390896"/>
    <lineage>
        <taxon>Eukaryota</taxon>
        <taxon>Fungi</taxon>
        <taxon>Dikarya</taxon>
        <taxon>Ascomycota</taxon>
        <taxon>Pezizomycotina</taxon>
        <taxon>Dothideomycetes</taxon>
        <taxon>Pleosporomycetidae</taxon>
        <taxon>Pleosporales</taxon>
        <taxon>Massarineae</taxon>
        <taxon>Trematosphaeriaceae</taxon>
        <taxon>Trematosphaeria</taxon>
    </lineage>
</organism>